<dbReference type="InterPro" id="IPR039261">
    <property type="entry name" value="FNR_nucleotide-bd"/>
</dbReference>
<protein>
    <submittedName>
        <fullName evidence="10">Cytochrome b5 reductase 4</fullName>
    </submittedName>
</protein>
<reference evidence="10" key="1">
    <citation type="journal article" date="2020" name="Fungal Divers.">
        <title>Resolving the Mortierellaceae phylogeny through synthesis of multi-gene phylogenetics and phylogenomics.</title>
        <authorList>
            <person name="Vandepol N."/>
            <person name="Liber J."/>
            <person name="Desiro A."/>
            <person name="Na H."/>
            <person name="Kennedy M."/>
            <person name="Barry K."/>
            <person name="Grigoriev I.V."/>
            <person name="Miller A.N."/>
            <person name="O'Donnell K."/>
            <person name="Stajich J.E."/>
            <person name="Bonito G."/>
        </authorList>
    </citation>
    <scope>NUCLEOTIDE SEQUENCE</scope>
    <source>
        <strain evidence="10">NRRL 2769</strain>
    </source>
</reference>
<dbReference type="Proteomes" id="UP000703661">
    <property type="component" value="Unassembled WGS sequence"/>
</dbReference>
<evidence type="ECO:0000256" key="3">
    <source>
        <dbReference type="ARBA" id="ARBA00022630"/>
    </source>
</evidence>
<keyword evidence="4 6" id="KW-0274">FAD</keyword>
<accession>A0A9P6MW80</accession>
<feature type="binding site" evidence="6">
    <location>
        <position position="374"/>
    </location>
    <ligand>
        <name>FAD</name>
        <dbReference type="ChEBI" id="CHEBI:57692"/>
    </ligand>
</feature>
<dbReference type="CDD" id="cd06183">
    <property type="entry name" value="cyt_b5_reduct_like"/>
    <property type="match status" value="1"/>
</dbReference>
<evidence type="ECO:0000256" key="4">
    <source>
        <dbReference type="ARBA" id="ARBA00022827"/>
    </source>
</evidence>
<evidence type="ECO:0000313" key="11">
    <source>
        <dbReference type="Proteomes" id="UP000703661"/>
    </source>
</evidence>
<feature type="domain" description="Oxidoreductase-like" evidence="9">
    <location>
        <begin position="92"/>
        <end position="132"/>
    </location>
</feature>
<keyword evidence="5" id="KW-0560">Oxidoreductase</keyword>
<dbReference type="OrthoDB" id="432685at2759"/>
<dbReference type="EMBL" id="JAAAID010000571">
    <property type="protein sequence ID" value="KAG0016040.1"/>
    <property type="molecule type" value="Genomic_DNA"/>
</dbReference>
<evidence type="ECO:0000259" key="9">
    <source>
        <dbReference type="Pfam" id="PF09791"/>
    </source>
</evidence>
<name>A0A9P6MW80_9FUNG</name>
<evidence type="ECO:0000256" key="7">
    <source>
        <dbReference type="SAM" id="MobiDB-lite"/>
    </source>
</evidence>
<dbReference type="Pfam" id="PF00175">
    <property type="entry name" value="NAD_binding_1"/>
    <property type="match status" value="1"/>
</dbReference>
<comment type="caution">
    <text evidence="10">The sequence shown here is derived from an EMBL/GenBank/DDBJ whole genome shotgun (WGS) entry which is preliminary data.</text>
</comment>
<dbReference type="Pfam" id="PF09791">
    <property type="entry name" value="Oxidored-like"/>
    <property type="match status" value="1"/>
</dbReference>
<dbReference type="AlphaFoldDB" id="A0A9P6MW80"/>
<evidence type="ECO:0000256" key="5">
    <source>
        <dbReference type="ARBA" id="ARBA00023002"/>
    </source>
</evidence>
<dbReference type="InterPro" id="IPR019180">
    <property type="entry name" value="Oxidoreductase-like_N"/>
</dbReference>
<dbReference type="PANTHER" id="PTHR19370">
    <property type="entry name" value="NADH-CYTOCHROME B5 REDUCTASE"/>
    <property type="match status" value="1"/>
</dbReference>
<proteinExistence type="inferred from homology"/>
<feature type="region of interest" description="Disordered" evidence="7">
    <location>
        <begin position="41"/>
        <end position="64"/>
    </location>
</feature>
<dbReference type="Gene3D" id="2.40.30.10">
    <property type="entry name" value="Translation factors"/>
    <property type="match status" value="1"/>
</dbReference>
<sequence length="547" mass="61017">MSNPAITKWLEEIAAAKAKAEAKAKPITDTHIDSAVKTQQVQDFASQGKEHTTTSSGAAAAATSSTLSKSRPSYGIITSYNLETRKKQLRLVLPPEPVKPGPGECCGNDCDPCVNTLYWQDLAAYKDRVKKLEGEYEAACRALESELAGAISSMTLESADKTTTDGLDKEDEEEDETGLSIRSYRPFKVIKKRYLTETTLLVICDLPYPKPTSVVTTITSRHDDYIGVNMFHVLIRFKNDGQFLTKAFTPVDFSNIPVRRNNRSGAVIEAVEHESDGSMKGKMAFLIKLYPTPHVTSEMFRRLKEYDDVGGGLDSSQDRNGEGLGVLYLRGPIQTSRDRLKNKELVAPISTTAIPKLQQKSERIVMIAAGSGITPMYQVLRALHLQEQKDTEEVATRELDLVYCNRTSSEIWLHQEIKEICSRNRLDGLATLRSRKVRVQHVLSSEDSHKHGDMRHHHDRHDARSNEHDLVHTGGRISLKLLQDTLERNFDDQCDGSFTGTATAELPNTEHLKILICGPPSFNSDVSEMLTKLGYTNSEDCEIHILE</sequence>
<keyword evidence="11" id="KW-1185">Reference proteome</keyword>
<organism evidence="10 11">
    <name type="scientific">Entomortierella chlamydospora</name>
    <dbReference type="NCBI Taxonomy" id="101097"/>
    <lineage>
        <taxon>Eukaryota</taxon>
        <taxon>Fungi</taxon>
        <taxon>Fungi incertae sedis</taxon>
        <taxon>Mucoromycota</taxon>
        <taxon>Mortierellomycotina</taxon>
        <taxon>Mortierellomycetes</taxon>
        <taxon>Mortierellales</taxon>
        <taxon>Mortierellaceae</taxon>
        <taxon>Entomortierella</taxon>
    </lineage>
</organism>
<dbReference type="InterPro" id="IPR001433">
    <property type="entry name" value="OxRdtase_FAD/NAD-bd"/>
</dbReference>
<feature type="compositionally biased region" description="Low complexity" evidence="7">
    <location>
        <begin position="53"/>
        <end position="64"/>
    </location>
</feature>
<evidence type="ECO:0000256" key="1">
    <source>
        <dbReference type="ARBA" id="ARBA00001974"/>
    </source>
</evidence>
<dbReference type="Gene3D" id="3.40.50.80">
    <property type="entry name" value="Nucleotide-binding domain of ferredoxin-NADP reductase (FNR) module"/>
    <property type="match status" value="1"/>
</dbReference>
<comment type="cofactor">
    <cofactor evidence="1 6">
        <name>FAD</name>
        <dbReference type="ChEBI" id="CHEBI:57692"/>
    </cofactor>
</comment>
<gene>
    <name evidence="10" type="primary">CYB5R4</name>
    <name evidence="10" type="ORF">BGZ80_009473</name>
</gene>
<feature type="region of interest" description="Disordered" evidence="7">
    <location>
        <begin position="159"/>
        <end position="178"/>
    </location>
</feature>
<evidence type="ECO:0000256" key="6">
    <source>
        <dbReference type="PIRSR" id="PIRSR601834-1"/>
    </source>
</evidence>
<feature type="region of interest" description="Disordered" evidence="7">
    <location>
        <begin position="443"/>
        <end position="467"/>
    </location>
</feature>
<keyword evidence="3 6" id="KW-0285">Flavoprotein</keyword>
<dbReference type="SUPFAM" id="SSF52343">
    <property type="entry name" value="Ferredoxin reductase-like, C-terminal NADP-linked domain"/>
    <property type="match status" value="1"/>
</dbReference>
<evidence type="ECO:0000313" key="10">
    <source>
        <dbReference type="EMBL" id="KAG0016040.1"/>
    </source>
</evidence>
<comment type="similarity">
    <text evidence="2">Belongs to the flavoprotein pyridine nucleotide cytochrome reductase family.</text>
</comment>
<dbReference type="PANTHER" id="PTHR19370:SF184">
    <property type="entry name" value="NADH-CYTOCHROME B5 REDUCTASE-LIKE"/>
    <property type="match status" value="1"/>
</dbReference>
<dbReference type="InterPro" id="IPR001834">
    <property type="entry name" value="CBR-like"/>
</dbReference>
<feature type="domain" description="Oxidoreductase FAD/NAD(P)-binding" evidence="8">
    <location>
        <begin position="366"/>
        <end position="450"/>
    </location>
</feature>
<evidence type="ECO:0000256" key="2">
    <source>
        <dbReference type="ARBA" id="ARBA00006105"/>
    </source>
</evidence>
<evidence type="ECO:0000259" key="8">
    <source>
        <dbReference type="Pfam" id="PF00175"/>
    </source>
</evidence>
<feature type="compositionally biased region" description="Acidic residues" evidence="7">
    <location>
        <begin position="168"/>
        <end position="177"/>
    </location>
</feature>
<dbReference type="GO" id="GO:0016491">
    <property type="term" value="F:oxidoreductase activity"/>
    <property type="evidence" value="ECO:0007669"/>
    <property type="project" value="UniProtKB-KW"/>
</dbReference>